<gene>
    <name evidence="7" type="ORF">ENP13_08725</name>
</gene>
<evidence type="ECO:0000256" key="4">
    <source>
        <dbReference type="ARBA" id="ARBA00022989"/>
    </source>
</evidence>
<evidence type="ECO:0000256" key="2">
    <source>
        <dbReference type="ARBA" id="ARBA00022475"/>
    </source>
</evidence>
<keyword evidence="3 6" id="KW-0812">Transmembrane</keyword>
<feature type="transmembrane region" description="Helical" evidence="6">
    <location>
        <begin position="286"/>
        <end position="308"/>
    </location>
</feature>
<feature type="transmembrane region" description="Helical" evidence="6">
    <location>
        <begin position="34"/>
        <end position="67"/>
    </location>
</feature>
<sequence>MSTRTALALLVLGLLATFPLWGSAYFVGRVFSPALFFGIAALSLVLLAGYGGMVSLAQMTIFGLAGYGYGVLTVTHGQPWWAGIGGLAVATLAAFLFGLVAVRTQGIYFLMITLALGMVVYALANQNRSVFGGHTGILGIRAPELGGHLLTERALFYEVCLAAALASYLGVRYLFRTPFGLALQAVRDNPRRLAALGYHVALHRLAAFTLAGFLAAVGGLLGVWYNGAISPTAIDVTRLINVLVMAVIGGLASVEGAFLGALAFILVTNFASSFTERFNTAIGLTFLAIVLFSPEGLSGLIARPVALLRRWGGRRWRARDMLGARQVVGRQDE</sequence>
<feature type="transmembrane region" description="Helical" evidence="6">
    <location>
        <begin position="205"/>
        <end position="227"/>
    </location>
</feature>
<evidence type="ECO:0000256" key="3">
    <source>
        <dbReference type="ARBA" id="ARBA00022692"/>
    </source>
</evidence>
<accession>A0A7C2W996</accession>
<organism evidence="7">
    <name type="scientific">Thermorudis sp</name>
    <dbReference type="NCBI Taxonomy" id="1969470"/>
    <lineage>
        <taxon>Bacteria</taxon>
        <taxon>Pseudomonadati</taxon>
        <taxon>Thermomicrobiota</taxon>
        <taxon>Thermomicrobia</taxon>
        <taxon>Thermomicrobia incertae sedis</taxon>
        <taxon>Thermorudis</taxon>
    </lineage>
</organism>
<keyword evidence="4 6" id="KW-1133">Transmembrane helix</keyword>
<dbReference type="InterPro" id="IPR043428">
    <property type="entry name" value="LivM-like"/>
</dbReference>
<proteinExistence type="predicted"/>
<dbReference type="PANTHER" id="PTHR30482:SF17">
    <property type="entry name" value="ABC TRANSPORTER ATP-BINDING PROTEIN"/>
    <property type="match status" value="1"/>
</dbReference>
<feature type="transmembrane region" description="Helical" evidence="6">
    <location>
        <begin position="79"/>
        <end position="100"/>
    </location>
</feature>
<dbReference type="CDD" id="cd06581">
    <property type="entry name" value="TM_PBP1_LivM_like"/>
    <property type="match status" value="1"/>
</dbReference>
<dbReference type="PANTHER" id="PTHR30482">
    <property type="entry name" value="HIGH-AFFINITY BRANCHED-CHAIN AMINO ACID TRANSPORT SYSTEM PERMEASE"/>
    <property type="match status" value="1"/>
</dbReference>
<evidence type="ECO:0000256" key="6">
    <source>
        <dbReference type="SAM" id="Phobius"/>
    </source>
</evidence>
<feature type="transmembrane region" description="Helical" evidence="6">
    <location>
        <begin position="106"/>
        <end position="124"/>
    </location>
</feature>
<evidence type="ECO:0000313" key="7">
    <source>
        <dbReference type="EMBL" id="HEX71309.1"/>
    </source>
</evidence>
<dbReference type="Pfam" id="PF02653">
    <property type="entry name" value="BPD_transp_2"/>
    <property type="match status" value="1"/>
</dbReference>
<feature type="transmembrane region" description="Helical" evidence="6">
    <location>
        <begin position="239"/>
        <end position="266"/>
    </location>
</feature>
<dbReference type="GO" id="GO:0005886">
    <property type="term" value="C:plasma membrane"/>
    <property type="evidence" value="ECO:0007669"/>
    <property type="project" value="UniProtKB-SubCell"/>
</dbReference>
<evidence type="ECO:0000256" key="5">
    <source>
        <dbReference type="ARBA" id="ARBA00023136"/>
    </source>
</evidence>
<evidence type="ECO:0000256" key="1">
    <source>
        <dbReference type="ARBA" id="ARBA00004651"/>
    </source>
</evidence>
<comment type="subcellular location">
    <subcellularLocation>
        <location evidence="1">Cell membrane</location>
        <topology evidence="1">Multi-pass membrane protein</topology>
    </subcellularLocation>
</comment>
<dbReference type="InterPro" id="IPR001851">
    <property type="entry name" value="ABC_transp_permease"/>
</dbReference>
<dbReference type="AlphaFoldDB" id="A0A7C2W996"/>
<dbReference type="GO" id="GO:0015658">
    <property type="term" value="F:branched-chain amino acid transmembrane transporter activity"/>
    <property type="evidence" value="ECO:0007669"/>
    <property type="project" value="InterPro"/>
</dbReference>
<reference evidence="7" key="1">
    <citation type="journal article" date="2020" name="mSystems">
        <title>Genome- and Community-Level Interaction Insights into Carbon Utilization and Element Cycling Functions of Hydrothermarchaeota in Hydrothermal Sediment.</title>
        <authorList>
            <person name="Zhou Z."/>
            <person name="Liu Y."/>
            <person name="Xu W."/>
            <person name="Pan J."/>
            <person name="Luo Z.H."/>
            <person name="Li M."/>
        </authorList>
    </citation>
    <scope>NUCLEOTIDE SEQUENCE [LARGE SCALE GENOMIC DNA]</scope>
    <source>
        <strain evidence="7">SpSt-192</strain>
    </source>
</reference>
<name>A0A7C2W996_9BACT</name>
<dbReference type="EMBL" id="DSID01000661">
    <property type="protein sequence ID" value="HEX71309.1"/>
    <property type="molecule type" value="Genomic_DNA"/>
</dbReference>
<keyword evidence="5 6" id="KW-0472">Membrane</keyword>
<protein>
    <submittedName>
        <fullName evidence="7">Branched-chain amino acid ABC transporter permease</fullName>
    </submittedName>
</protein>
<comment type="caution">
    <text evidence="7">The sequence shown here is derived from an EMBL/GenBank/DDBJ whole genome shotgun (WGS) entry which is preliminary data.</text>
</comment>
<keyword evidence="2" id="KW-1003">Cell membrane</keyword>